<proteinExistence type="predicted"/>
<evidence type="ECO:0000313" key="3">
    <source>
        <dbReference type="Proteomes" id="UP000001075"/>
    </source>
</evidence>
<dbReference type="Proteomes" id="UP000001075">
    <property type="component" value="Unassembled WGS sequence"/>
</dbReference>
<name>G3GT63_CRIGR</name>
<feature type="region of interest" description="Disordered" evidence="1">
    <location>
        <begin position="1"/>
        <end position="32"/>
    </location>
</feature>
<dbReference type="AlphaFoldDB" id="G3GT63"/>
<protein>
    <submittedName>
        <fullName evidence="2">Uncharacterized protein</fullName>
    </submittedName>
</protein>
<evidence type="ECO:0000313" key="2">
    <source>
        <dbReference type="EMBL" id="EGW01492.1"/>
    </source>
</evidence>
<dbReference type="EMBL" id="JH000016">
    <property type="protein sequence ID" value="EGW01492.1"/>
    <property type="molecule type" value="Genomic_DNA"/>
</dbReference>
<reference evidence="3" key="1">
    <citation type="journal article" date="2011" name="Nat. Biotechnol.">
        <title>The genomic sequence of the Chinese hamster ovary (CHO)-K1 cell line.</title>
        <authorList>
            <person name="Xu X."/>
            <person name="Nagarajan H."/>
            <person name="Lewis N.E."/>
            <person name="Pan S."/>
            <person name="Cai Z."/>
            <person name="Liu X."/>
            <person name="Chen W."/>
            <person name="Xie M."/>
            <person name="Wang W."/>
            <person name="Hammond S."/>
            <person name="Andersen M.R."/>
            <person name="Neff N."/>
            <person name="Passarelli B."/>
            <person name="Koh W."/>
            <person name="Fan H.C."/>
            <person name="Wang J."/>
            <person name="Gui Y."/>
            <person name="Lee K.H."/>
            <person name="Betenbaugh M.J."/>
            <person name="Quake S.R."/>
            <person name="Famili I."/>
            <person name="Palsson B.O."/>
            <person name="Wang J."/>
        </authorList>
    </citation>
    <scope>NUCLEOTIDE SEQUENCE [LARGE SCALE GENOMIC DNA]</scope>
    <source>
        <strain evidence="3">CHO K1 cell line</strain>
    </source>
</reference>
<gene>
    <name evidence="2" type="ORF">I79_000837</name>
</gene>
<sequence length="65" mass="7520">MRSSYLKQHPPYKIKQHSSPHSSMTEALGGRRGENSRFLSLWTRKRMSLDSSVRLSEAWEKLGNS</sequence>
<dbReference type="InParanoid" id="G3GT63"/>
<accession>G3GT63</accession>
<organism evidence="2 3">
    <name type="scientific">Cricetulus griseus</name>
    <name type="common">Chinese hamster</name>
    <name type="synonym">Cricetulus barabensis griseus</name>
    <dbReference type="NCBI Taxonomy" id="10029"/>
    <lineage>
        <taxon>Eukaryota</taxon>
        <taxon>Metazoa</taxon>
        <taxon>Chordata</taxon>
        <taxon>Craniata</taxon>
        <taxon>Vertebrata</taxon>
        <taxon>Euteleostomi</taxon>
        <taxon>Mammalia</taxon>
        <taxon>Eutheria</taxon>
        <taxon>Euarchontoglires</taxon>
        <taxon>Glires</taxon>
        <taxon>Rodentia</taxon>
        <taxon>Myomorpha</taxon>
        <taxon>Muroidea</taxon>
        <taxon>Cricetidae</taxon>
        <taxon>Cricetinae</taxon>
        <taxon>Cricetulus</taxon>
    </lineage>
</organism>
<evidence type="ECO:0000256" key="1">
    <source>
        <dbReference type="SAM" id="MobiDB-lite"/>
    </source>
</evidence>